<accession>A0A2T0UJW1</accession>
<proteinExistence type="predicted"/>
<comment type="caution">
    <text evidence="4">The sequence shown here is derived from an EMBL/GenBank/DDBJ whole genome shotgun (WGS) entry which is preliminary data.</text>
</comment>
<dbReference type="PANTHER" id="PTHR43798:SF31">
    <property type="entry name" value="AB HYDROLASE SUPERFAMILY PROTEIN YCLE"/>
    <property type="match status" value="1"/>
</dbReference>
<protein>
    <submittedName>
        <fullName evidence="4">Pimeloyl-ACP methyl ester carboxylesterase</fullName>
    </submittedName>
</protein>
<dbReference type="GO" id="GO:0016787">
    <property type="term" value="F:hydrolase activity"/>
    <property type="evidence" value="ECO:0007669"/>
    <property type="project" value="UniProtKB-KW"/>
</dbReference>
<sequence>MGRVSTAVGLGAAAAAAVGAAAAGVKADRVAADRRRLGVLDPEGGFTHTAGKELTVVAADGVQLHVEVDEPAEPDPALPTVVLTHGYTLSLRSWIFQRRALVKAGYRVVLWDQRNHGRSEASDLGQLTMEQLADDLRAVIDAAAPEGPVALVGHSMGGMTTMALARHHADLVKERVVAVALLATAAAGDGITDLGLGPLVGRAIGQGAPRLLSRLAPTQRWLSPVRKAGRRVEDAVIDFYGFDSPVSEELVRFAADIILATPFEVMAAFIPVLRDHDEIDTLAAFADKDALVLCGEGDKLTPLDRSELIAERLPEAEFVVVRDAGHLIMLEHPELVTGQILALLDRAEARSAAAEATARTGRGTTGRKTKRTITDIAKGRKVKAARTKAARTKADSTTARPSKTKNGPRKAGS</sequence>
<evidence type="ECO:0000256" key="1">
    <source>
        <dbReference type="ARBA" id="ARBA00022801"/>
    </source>
</evidence>
<organism evidence="4 5">
    <name type="scientific">Knoellia remsis</name>
    <dbReference type="NCBI Taxonomy" id="407159"/>
    <lineage>
        <taxon>Bacteria</taxon>
        <taxon>Bacillati</taxon>
        <taxon>Actinomycetota</taxon>
        <taxon>Actinomycetes</taxon>
        <taxon>Micrococcales</taxon>
        <taxon>Intrasporangiaceae</taxon>
        <taxon>Knoellia</taxon>
    </lineage>
</organism>
<dbReference type="InterPro" id="IPR029058">
    <property type="entry name" value="AB_hydrolase_fold"/>
</dbReference>
<dbReference type="AlphaFoldDB" id="A0A2T0UJW1"/>
<evidence type="ECO:0000313" key="4">
    <source>
        <dbReference type="EMBL" id="PRY58166.1"/>
    </source>
</evidence>
<feature type="compositionally biased region" description="Basic residues" evidence="2">
    <location>
        <begin position="379"/>
        <end position="391"/>
    </location>
</feature>
<feature type="compositionally biased region" description="Basic residues" evidence="2">
    <location>
        <begin position="402"/>
        <end position="413"/>
    </location>
</feature>
<dbReference type="PRINTS" id="PR00412">
    <property type="entry name" value="EPOXHYDRLASE"/>
</dbReference>
<dbReference type="OrthoDB" id="5422338at2"/>
<evidence type="ECO:0000256" key="2">
    <source>
        <dbReference type="SAM" id="MobiDB-lite"/>
    </source>
</evidence>
<dbReference type="GO" id="GO:0016020">
    <property type="term" value="C:membrane"/>
    <property type="evidence" value="ECO:0007669"/>
    <property type="project" value="TreeGrafter"/>
</dbReference>
<evidence type="ECO:0000259" key="3">
    <source>
        <dbReference type="Pfam" id="PF00561"/>
    </source>
</evidence>
<dbReference type="EMBL" id="PVTI01000013">
    <property type="protein sequence ID" value="PRY58166.1"/>
    <property type="molecule type" value="Genomic_DNA"/>
</dbReference>
<keyword evidence="1" id="KW-0378">Hydrolase</keyword>
<keyword evidence="5" id="KW-1185">Reference proteome</keyword>
<dbReference type="Proteomes" id="UP000237822">
    <property type="component" value="Unassembled WGS sequence"/>
</dbReference>
<dbReference type="SUPFAM" id="SSF53474">
    <property type="entry name" value="alpha/beta-Hydrolases"/>
    <property type="match status" value="1"/>
</dbReference>
<dbReference type="Pfam" id="PF00561">
    <property type="entry name" value="Abhydrolase_1"/>
    <property type="match status" value="1"/>
</dbReference>
<name>A0A2T0UJW1_9MICO</name>
<dbReference type="PANTHER" id="PTHR43798">
    <property type="entry name" value="MONOACYLGLYCEROL LIPASE"/>
    <property type="match status" value="1"/>
</dbReference>
<dbReference type="InterPro" id="IPR050266">
    <property type="entry name" value="AB_hydrolase_sf"/>
</dbReference>
<dbReference type="Gene3D" id="3.40.50.1820">
    <property type="entry name" value="alpha/beta hydrolase"/>
    <property type="match status" value="1"/>
</dbReference>
<evidence type="ECO:0000313" key="5">
    <source>
        <dbReference type="Proteomes" id="UP000237822"/>
    </source>
</evidence>
<gene>
    <name evidence="4" type="ORF">BCF74_11390</name>
</gene>
<dbReference type="RefSeq" id="WP_106297692.1">
    <property type="nucleotide sequence ID" value="NZ_PVTI01000013.1"/>
</dbReference>
<feature type="region of interest" description="Disordered" evidence="2">
    <location>
        <begin position="354"/>
        <end position="413"/>
    </location>
</feature>
<reference evidence="4 5" key="1">
    <citation type="submission" date="2018-03" db="EMBL/GenBank/DDBJ databases">
        <title>Genomic Encyclopedia of Archaeal and Bacterial Type Strains, Phase II (KMG-II): from individual species to whole genera.</title>
        <authorList>
            <person name="Goeker M."/>
        </authorList>
    </citation>
    <scope>NUCLEOTIDE SEQUENCE [LARGE SCALE GENOMIC DNA]</scope>
    <source>
        <strain evidence="4 5">ATCC BAA-1496</strain>
    </source>
</reference>
<dbReference type="InterPro" id="IPR000073">
    <property type="entry name" value="AB_hydrolase_1"/>
</dbReference>
<dbReference type="InterPro" id="IPR000639">
    <property type="entry name" value="Epox_hydrolase-like"/>
</dbReference>
<feature type="domain" description="AB hydrolase-1" evidence="3">
    <location>
        <begin position="79"/>
        <end position="333"/>
    </location>
</feature>